<dbReference type="InterPro" id="IPR013126">
    <property type="entry name" value="Hsp_70_fam"/>
</dbReference>
<proteinExistence type="inferred from homology"/>
<organism evidence="4 5">
    <name type="scientific">Orchesella cincta</name>
    <name type="common">Springtail</name>
    <name type="synonym">Podura cincta</name>
    <dbReference type="NCBI Taxonomy" id="48709"/>
    <lineage>
        <taxon>Eukaryota</taxon>
        <taxon>Metazoa</taxon>
        <taxon>Ecdysozoa</taxon>
        <taxon>Arthropoda</taxon>
        <taxon>Hexapoda</taxon>
        <taxon>Collembola</taxon>
        <taxon>Entomobryomorpha</taxon>
        <taxon>Entomobryoidea</taxon>
        <taxon>Orchesellidae</taxon>
        <taxon>Orchesellinae</taxon>
        <taxon>Orchesella</taxon>
    </lineage>
</organism>
<dbReference type="PRINTS" id="PR00301">
    <property type="entry name" value="HEATSHOCK70"/>
</dbReference>
<dbReference type="EMBL" id="LJIJ01002083">
    <property type="protein sequence ID" value="ODM90256.1"/>
    <property type="molecule type" value="Genomic_DNA"/>
</dbReference>
<dbReference type="InterPro" id="IPR002110">
    <property type="entry name" value="Ankyrin_rpt"/>
</dbReference>
<dbReference type="Gene3D" id="3.90.640.10">
    <property type="entry name" value="Actin, Chain A, domain 4"/>
    <property type="match status" value="1"/>
</dbReference>
<keyword evidence="5" id="KW-1185">Reference proteome</keyword>
<dbReference type="Gene3D" id="1.25.40.20">
    <property type="entry name" value="Ankyrin repeat-containing domain"/>
    <property type="match status" value="1"/>
</dbReference>
<dbReference type="PROSITE" id="PS00297">
    <property type="entry name" value="HSP70_1"/>
    <property type="match status" value="1"/>
</dbReference>
<dbReference type="CDD" id="cd24028">
    <property type="entry name" value="ASKHA_NBD_HSP70_HSPA1-like"/>
    <property type="match status" value="1"/>
</dbReference>
<keyword evidence="2" id="KW-0547">Nucleotide-binding</keyword>
<dbReference type="Pfam" id="PF13637">
    <property type="entry name" value="Ank_4"/>
    <property type="match status" value="1"/>
</dbReference>
<dbReference type="STRING" id="48709.A0A1D2MB75"/>
<evidence type="ECO:0000313" key="4">
    <source>
        <dbReference type="EMBL" id="ODM90256.1"/>
    </source>
</evidence>
<dbReference type="InterPro" id="IPR043129">
    <property type="entry name" value="ATPase_NBD"/>
</dbReference>
<name>A0A1D2MB75_ORCCI</name>
<dbReference type="Pfam" id="PF00012">
    <property type="entry name" value="HSP70"/>
    <property type="match status" value="1"/>
</dbReference>
<evidence type="ECO:0000256" key="3">
    <source>
        <dbReference type="ARBA" id="ARBA00022840"/>
    </source>
</evidence>
<dbReference type="Proteomes" id="UP000094527">
    <property type="component" value="Unassembled WGS sequence"/>
</dbReference>
<dbReference type="Gene3D" id="3.30.30.30">
    <property type="match status" value="1"/>
</dbReference>
<dbReference type="PROSITE" id="PS01036">
    <property type="entry name" value="HSP70_3"/>
    <property type="match status" value="1"/>
</dbReference>
<dbReference type="FunFam" id="3.90.640.10:FF:000003">
    <property type="entry name" value="Molecular chaperone DnaK"/>
    <property type="match status" value="1"/>
</dbReference>
<keyword evidence="4" id="KW-0346">Stress response</keyword>
<dbReference type="SUPFAM" id="SSF53067">
    <property type="entry name" value="Actin-like ATPase domain"/>
    <property type="match status" value="2"/>
</dbReference>
<reference evidence="4 5" key="1">
    <citation type="journal article" date="2016" name="Genome Biol. Evol.">
        <title>Gene Family Evolution Reflects Adaptation to Soil Environmental Stressors in the Genome of the Collembolan Orchesella cincta.</title>
        <authorList>
            <person name="Faddeeva-Vakhrusheva A."/>
            <person name="Derks M.F."/>
            <person name="Anvar S.Y."/>
            <person name="Agamennone V."/>
            <person name="Suring W."/>
            <person name="Smit S."/>
            <person name="van Straalen N.M."/>
            <person name="Roelofs D."/>
        </authorList>
    </citation>
    <scope>NUCLEOTIDE SEQUENCE [LARGE SCALE GENOMIC DNA]</scope>
    <source>
        <tissue evidence="4">Mixed pool</tissue>
    </source>
</reference>
<comment type="similarity">
    <text evidence="1">Belongs to the heat shock protein 70 family.</text>
</comment>
<dbReference type="InterPro" id="IPR018181">
    <property type="entry name" value="Heat_shock_70_CS"/>
</dbReference>
<accession>A0A1D2MB75</accession>
<dbReference type="InterPro" id="IPR036770">
    <property type="entry name" value="Ankyrin_rpt-contain_sf"/>
</dbReference>
<dbReference type="GO" id="GO:0005524">
    <property type="term" value="F:ATP binding"/>
    <property type="evidence" value="ECO:0007669"/>
    <property type="project" value="UniProtKB-KW"/>
</dbReference>
<keyword evidence="3" id="KW-0067">ATP-binding</keyword>
<evidence type="ECO:0000256" key="1">
    <source>
        <dbReference type="ARBA" id="ARBA00007381"/>
    </source>
</evidence>
<dbReference type="SMART" id="SM00248">
    <property type="entry name" value="ANK"/>
    <property type="match status" value="6"/>
</dbReference>
<protein>
    <submittedName>
        <fullName evidence="4">Heat shock 70 kDa protein cognate 4</fullName>
    </submittedName>
</protein>
<evidence type="ECO:0000256" key="2">
    <source>
        <dbReference type="ARBA" id="ARBA00022741"/>
    </source>
</evidence>
<dbReference type="Gene3D" id="3.30.420.40">
    <property type="match status" value="2"/>
</dbReference>
<sequence>MKKAQDHIRRHLSELITLTKCDTLLLSELTSFLSVDDEDCLNGAYRILLEGAKLHFPDCLVYFQGREHVLREIMKNLGKEMIENITKTLEADDDFILYMIDNKRPIIINNVVPAKISYYIPRKLTPRHRIDPAVFDKNCTDIFVIKHIKLSDLSLLAKRSGTSLSSNITNKLTARFILLDYAQDYDRICHLSLEPVHLLEYTTRKQYIWIKSYGDISNLQKYIHKNQDDQSEETFLLSCLQNMNLRLQKASKNDKESDEDKMELFHTTHMRAAVQLLFPKDYDKLKDLFAVSRKVETRELCEWGFLEINETDDRTIQRFTHRTFAEYFIGLFVTRLLKHLEEFGDQHPEQAMYLDFLHNTVLSTTQFFDNPLGSCKMGKWDLISSSTFTHPVICFFINAHLSIQGTGKTQRLRGPFKLYDILAACINHDYASLLHLVVETTFINANWGLDNRQLSNLTLLAAKYASLDIFMIMHQQLLTNKQKPLFLQSVSPEFIITPLHVAAARGNFCIFEFWLRYAKSVHGMFQELKYVVHCCVSETLHDDATITIKMEILQLISKTIQSLNRTLNTNIDWINEPLPDGTTPLLQNRVHFKIIKTLIKHECEADVNAISDQGCILHKLIENEITPQIFHQMVLSLLKYNFKEFNSRDAKKRTPLHAALARVEIWNDTFRLFEFWKADLDAKDDQGNSIFFYAVRANRSVALLETLISHGSDFTEKNDNLDNVLHVCARHGNVAAFQYFLQSDKFCMDELNAANKEGITPFIEALTNGKGLEVSLIKEMEEKGFSIIAKLASDGLKGLLCNNQIMAWELNSKFVDAADYLMNKGGVITCKNAASPWELEATVRNIDHVAKMIQVTDVLLKELQKRGLEVGLMQPQNSLKFIQSTLLQQQNTYERLCVSLIASKQIHPFLLLKQYLKSDVQESIKFVTPINDIIKFMQSEEDQLIIIRSRNNPLTLTRLKNTIDPDILIITADDLNKELPDVNLTVYHSKTAENDAIQNLKNLNRKIICVFSIINKEVEQHNEVHSDDIVWADLAADFQSNLILHSKVTSEISDLPLGSHQSSKPEELVDFICKNDHSPLEVLEIINQHIAEYLNQNTSFEFLKIPQTAITNLHVAVRKGYPVITKFLLNLKSEAELQELKYLLHFCIVDSQYESEKQIACKERIIELLSKKNKHWVNEKLPNGTLPLLQRNVHKRLVECLAKNGADNEKVLAFGKGLTVEVIKIMEDQGLQLTRELSSDTLMNLICNKQIMAWELDRNFIQVADYLIYKGARLLCKNGKSPWKMETVQKNMSIISKCINHNEALQNELINRITNEMKQIAQSDCLHEKWESLQHKRSFERLCISLIACGQVEPYTLLKLCIQSDTNEISKFITPPIGIAQLFLRKTCNVVVLKSLNMQVSTTRIQDTVDSDAVVFSEADLNTGFQLQHSFNVTILQCQTVSVEMIKWLNELEHKVICLCNDVATELANSQVCDILEDEFTWGDFSTDFQNELSQSLKSELGKTDNEILNLLKSYSFTKLIEMVAAVNDREVKLLKSEASTWLCNSTQEYLEAMQVYLKSCKSKQDFIADHEKCILEAFHNFNSKWSSSSKNNEIRGQFIKQLRVQIDTQFEKLLEMFEFSKKCDAEKTALVKQEVRKYYHEEMKKHMKNRQFIQPQVLKDLNERARQTAIDNCRHALSLNESQKTILLQDVEKSYQKYEKENTMILNSELGSEPVIGIDLGTSYCRVAVCYKGKITVIKNAGCSKFTPSYVAFNPDGTHSVGNHAKEKAFQNPENTVYDIKRILERSFQDEKLQKFMQGYALHGEEGTSIEIYKKYYLPEEIAAILLQELVKQAKKIVQGTIKKAVVTVPAYFTNKQRKATKDAAEMAGLDVLQILDEPIAAAMSYNFERYHDDADNVLIFDLGGRKLEISILKIDGSTIKVIYSDENKNFGGESFDKAMVKYCLDEFNKQHSVDLLNVKYALFKQYQDALKQRLRRLQYYCEQGKIVLDVSISTVISVDSFYEGKDLKVTVTRQKFEDLNAAHFKNALEIVERSLNQAGLSKTQIADIIFVGGSTRIPKVKQMLIEYFGKALNFIVNPVEIVANGTAVQAAFIYGGILKKKVTSKNLNEVTAATKRK</sequence>
<comment type="caution">
    <text evidence="4">The sequence shown here is derived from an EMBL/GenBank/DDBJ whole genome shotgun (WGS) entry which is preliminary data.</text>
</comment>
<dbReference type="PANTHER" id="PTHR19375">
    <property type="entry name" value="HEAT SHOCK PROTEIN 70KDA"/>
    <property type="match status" value="1"/>
</dbReference>
<evidence type="ECO:0000313" key="5">
    <source>
        <dbReference type="Proteomes" id="UP000094527"/>
    </source>
</evidence>
<gene>
    <name evidence="4" type="ORF">Ocin01_16428</name>
</gene>
<dbReference type="SUPFAM" id="SSF48403">
    <property type="entry name" value="Ankyrin repeat"/>
    <property type="match status" value="1"/>
</dbReference>
<dbReference type="GO" id="GO:0140662">
    <property type="term" value="F:ATP-dependent protein folding chaperone"/>
    <property type="evidence" value="ECO:0007669"/>
    <property type="project" value="InterPro"/>
</dbReference>